<sequence length="105" mass="11722">MVTLSSCGGSGNDDDYSEGNGGDGDGNNNNSGSKNEIFRGGIFGWVNVMGENRFTHYPIDEHDPHSSIDWVKILNMEFDQKIEFMRPPNSPTITKYQIHQGLQQQ</sequence>
<keyword evidence="3" id="KW-1185">Reference proteome</keyword>
<feature type="region of interest" description="Disordered" evidence="1">
    <location>
        <begin position="1"/>
        <end position="34"/>
    </location>
</feature>
<proteinExistence type="predicted"/>
<dbReference type="AlphaFoldDB" id="A0A397JGT2"/>
<dbReference type="EMBL" id="PQFF01000083">
    <property type="protein sequence ID" value="RHZ83840.1"/>
    <property type="molecule type" value="Genomic_DNA"/>
</dbReference>
<organism evidence="2 3">
    <name type="scientific">Diversispora epigaea</name>
    <dbReference type="NCBI Taxonomy" id="1348612"/>
    <lineage>
        <taxon>Eukaryota</taxon>
        <taxon>Fungi</taxon>
        <taxon>Fungi incertae sedis</taxon>
        <taxon>Mucoromycota</taxon>
        <taxon>Glomeromycotina</taxon>
        <taxon>Glomeromycetes</taxon>
        <taxon>Diversisporales</taxon>
        <taxon>Diversisporaceae</taxon>
        <taxon>Diversispora</taxon>
    </lineage>
</organism>
<evidence type="ECO:0000256" key="1">
    <source>
        <dbReference type="SAM" id="MobiDB-lite"/>
    </source>
</evidence>
<comment type="caution">
    <text evidence="2">The sequence shown here is derived from an EMBL/GenBank/DDBJ whole genome shotgun (WGS) entry which is preliminary data.</text>
</comment>
<name>A0A397JGT2_9GLOM</name>
<dbReference type="Proteomes" id="UP000266861">
    <property type="component" value="Unassembled WGS sequence"/>
</dbReference>
<protein>
    <submittedName>
        <fullName evidence="2">Uncharacterized protein</fullName>
    </submittedName>
</protein>
<gene>
    <name evidence="2" type="ORF">Glove_87g39</name>
</gene>
<reference evidence="2 3" key="1">
    <citation type="submission" date="2018-08" db="EMBL/GenBank/DDBJ databases">
        <title>Genome and evolution of the arbuscular mycorrhizal fungus Diversispora epigaea (formerly Glomus versiforme) and its bacterial endosymbionts.</title>
        <authorList>
            <person name="Sun X."/>
            <person name="Fei Z."/>
            <person name="Harrison M."/>
        </authorList>
    </citation>
    <scope>NUCLEOTIDE SEQUENCE [LARGE SCALE GENOMIC DNA]</scope>
    <source>
        <strain evidence="2 3">IT104</strain>
    </source>
</reference>
<evidence type="ECO:0000313" key="3">
    <source>
        <dbReference type="Proteomes" id="UP000266861"/>
    </source>
</evidence>
<accession>A0A397JGT2</accession>
<evidence type="ECO:0000313" key="2">
    <source>
        <dbReference type="EMBL" id="RHZ83840.1"/>
    </source>
</evidence>